<name>A0A7G9WF74_9FIRM</name>
<proteinExistence type="predicted"/>
<feature type="region of interest" description="Disordered" evidence="1">
    <location>
        <begin position="220"/>
        <end position="272"/>
    </location>
</feature>
<evidence type="ECO:0000256" key="1">
    <source>
        <dbReference type="SAM" id="MobiDB-lite"/>
    </source>
</evidence>
<feature type="compositionally biased region" description="Basic and acidic residues" evidence="1">
    <location>
        <begin position="239"/>
        <end position="252"/>
    </location>
</feature>
<evidence type="ECO:0000313" key="3">
    <source>
        <dbReference type="Proteomes" id="UP000516046"/>
    </source>
</evidence>
<dbReference type="RefSeq" id="WP_212506404.1">
    <property type="nucleotide sequence ID" value="NZ_CP060696.1"/>
</dbReference>
<dbReference type="Proteomes" id="UP000516046">
    <property type="component" value="Chromosome"/>
</dbReference>
<dbReference type="AlphaFoldDB" id="A0A7G9WF74"/>
<dbReference type="KEGG" id="caml:H6X83_10325"/>
<protein>
    <recommendedName>
        <fullName evidence="4">RecT family protein</fullName>
    </recommendedName>
</protein>
<sequence>MSETTNKPAVQAQSLSTDIKLDGNVFSGWHEFQAAGKMAAALSQSTIVPKDYQGNPGNCLIALDMASRMGTSPMMVMQNLYIVNGRPAWSTQYIVAMINSSRKYKTELQYDLKGSGDTLECTAWVKDYNDHTVTGPTITMKMAKDEGWYGKNGSKWKTMPEVMIRYRAASFFGRLNCPDMMMGIYTTDEVVEMPADQYSVVDEEIKQKANQQPLDFQVDTATGEVKEPQKSALEAPVETVKEPEKKPAEKVTAEPAKTTSAANGQQTFDPGF</sequence>
<organism evidence="2 3">
    <name type="scientific">Caproicibacterium amylolyticum</name>
    <dbReference type="NCBI Taxonomy" id="2766537"/>
    <lineage>
        <taxon>Bacteria</taxon>
        <taxon>Bacillati</taxon>
        <taxon>Bacillota</taxon>
        <taxon>Clostridia</taxon>
        <taxon>Eubacteriales</taxon>
        <taxon>Oscillospiraceae</taxon>
        <taxon>Caproicibacterium</taxon>
    </lineage>
</organism>
<reference evidence="2 3" key="1">
    <citation type="submission" date="2020-08" db="EMBL/GenBank/DDBJ databases">
        <authorList>
            <person name="Ren C."/>
            <person name="Gu Y."/>
            <person name="Xu Y."/>
        </authorList>
    </citation>
    <scope>NUCLEOTIDE SEQUENCE [LARGE SCALE GENOMIC DNA]</scope>
    <source>
        <strain evidence="2 3">LBM18003</strain>
    </source>
</reference>
<dbReference type="EMBL" id="CP060696">
    <property type="protein sequence ID" value="QNO17336.1"/>
    <property type="molecule type" value="Genomic_DNA"/>
</dbReference>
<feature type="compositionally biased region" description="Polar residues" evidence="1">
    <location>
        <begin position="258"/>
        <end position="272"/>
    </location>
</feature>
<accession>A0A7G9WF74</accession>
<evidence type="ECO:0000313" key="2">
    <source>
        <dbReference type="EMBL" id="QNO17336.1"/>
    </source>
</evidence>
<gene>
    <name evidence="2" type="ORF">H6X83_10325</name>
</gene>
<evidence type="ECO:0008006" key="4">
    <source>
        <dbReference type="Google" id="ProtNLM"/>
    </source>
</evidence>
<keyword evidence="3" id="KW-1185">Reference proteome</keyword>